<dbReference type="AlphaFoldDB" id="A0A285PU02"/>
<accession>A0A285PU02</accession>
<dbReference type="RefSeq" id="WP_096240651.1">
    <property type="nucleotide sequence ID" value="NZ_LT907978.1"/>
</dbReference>
<dbReference type="EMBL" id="LT907978">
    <property type="protein sequence ID" value="SOB72672.1"/>
    <property type="molecule type" value="Genomic_DNA"/>
</dbReference>
<gene>
    <name evidence="1" type="ORF">EHLA_2039</name>
</gene>
<sequence length="426" mass="48750">MSTEHEVKDVFLSIVNTMKYMDPVLKLTTLGGVMLFQYFARMVKEKKLNADEFVDFQSFIKATDGQYDIMNIPAVEEEQLEEELRSLGVHSMVLPDLNKEDGMIQVAVYQPDRDKFGAWYERYLRNQMQGGEKALQELKNLTADHTSIVSFPLEGQEMSLGEDFDSMGINYARLPDLNVGDGSIQMVIANSDMPKVEQWYRLKRGDLLKDGVVLPDYDTVTMQQYQETGHQSEETYIENASPEYQEANAKYEGKEKGELEQTVEEQQHKIRSETAASFESYANDPDYIPLSINHKTLVENTSLANPEGLRKWNQFSCRIPGTWGEKEKQVIIPVDQVFQMDGWTDYIAFLKKDKAPLVVDATSGKIDAMIRKMTGTEFAKQYFDKVEKQDLTLKKGEVLKKDKVVTVKGKEIEKLRQPAPPMKVKL</sequence>
<dbReference type="KEGG" id="ehl:EHLA_2039"/>
<evidence type="ECO:0000313" key="2">
    <source>
        <dbReference type="Proteomes" id="UP000217549"/>
    </source>
</evidence>
<proteinExistence type="predicted"/>
<protein>
    <submittedName>
        <fullName evidence="1">Uncharacterized protein</fullName>
    </submittedName>
</protein>
<name>A0A285PU02_9FIRM</name>
<evidence type="ECO:0000313" key="1">
    <source>
        <dbReference type="EMBL" id="SOB72672.1"/>
    </source>
</evidence>
<organism evidence="1 2">
    <name type="scientific">Anaerobutyricum hallii</name>
    <dbReference type="NCBI Taxonomy" id="39488"/>
    <lineage>
        <taxon>Bacteria</taxon>
        <taxon>Bacillati</taxon>
        <taxon>Bacillota</taxon>
        <taxon>Clostridia</taxon>
        <taxon>Lachnospirales</taxon>
        <taxon>Lachnospiraceae</taxon>
        <taxon>Anaerobutyricum</taxon>
    </lineage>
</organism>
<keyword evidence="2" id="KW-1185">Reference proteome</keyword>
<dbReference type="Proteomes" id="UP000217549">
    <property type="component" value="Chromosome I"/>
</dbReference>
<reference evidence="2" key="1">
    <citation type="submission" date="2017-09" db="EMBL/GenBank/DDBJ databases">
        <authorList>
            <person name="Shetty A S."/>
        </authorList>
    </citation>
    <scope>NUCLEOTIDE SEQUENCE [LARGE SCALE GENOMIC DNA]</scope>
</reference>